<dbReference type="AlphaFoldDB" id="A0A0F5MNV9"/>
<proteinExistence type="predicted"/>
<reference evidence="2 3" key="1">
    <citation type="submission" date="2015-02" db="EMBL/GenBank/DDBJ databases">
        <title>Single cell genomics of a rare environmental alphaproteobacterium provides unique insights into Rickettsiaceae evolution.</title>
        <authorList>
            <person name="Martijn J."/>
            <person name="Schulz F."/>
            <person name="Zaremba-Niedzwiedzka K."/>
            <person name="Viklund J."/>
            <person name="Stepanauskas R."/>
            <person name="Andersson S.G.E."/>
            <person name="Horn M."/>
            <person name="Guy L."/>
            <person name="Ettema T.J.G."/>
        </authorList>
    </citation>
    <scope>NUCLEOTIDE SEQUENCE [LARGE SCALE GENOMIC DNA]</scope>
    <source>
        <strain evidence="2 3">SCGC AAA041-L04</strain>
    </source>
</reference>
<feature type="compositionally biased region" description="Low complexity" evidence="1">
    <location>
        <begin position="166"/>
        <end position="175"/>
    </location>
</feature>
<dbReference type="EMBL" id="JYHA01000064">
    <property type="protein sequence ID" value="KKB96518.1"/>
    <property type="molecule type" value="Genomic_DNA"/>
</dbReference>
<sequence>MVKIMNEYKFSVIIKLMTICLLMFFCNLTLANSNTSEIDAITIVEKEEEDINGSEVSSDSPESYLQWLNNNLGHFFSNIVQNNQQNVQDLRNSVITIIGNANNMQATVVNNINEFQKKTTDSVNKLFVYNNAPKNNTAKTAPPSPTTISAAIQSPAPSFSPPPSPTTISAAIQSP</sequence>
<comment type="caution">
    <text evidence="2">The sequence shown here is derived from an EMBL/GenBank/DDBJ whole genome shotgun (WGS) entry which is preliminary data.</text>
</comment>
<feature type="region of interest" description="Disordered" evidence="1">
    <location>
        <begin position="133"/>
        <end position="175"/>
    </location>
</feature>
<evidence type="ECO:0000256" key="1">
    <source>
        <dbReference type="SAM" id="MobiDB-lite"/>
    </source>
</evidence>
<gene>
    <name evidence="2" type="ORF">SZ25_00395</name>
</gene>
<evidence type="ECO:0000313" key="2">
    <source>
        <dbReference type="EMBL" id="KKB96518.1"/>
    </source>
</evidence>
<organism evidence="2 3">
    <name type="scientific">Candidatus Arcanibacter lacustris</name>
    <dbReference type="NCBI Taxonomy" id="1607817"/>
    <lineage>
        <taxon>Bacteria</taxon>
        <taxon>Pseudomonadati</taxon>
        <taxon>Pseudomonadota</taxon>
        <taxon>Alphaproteobacteria</taxon>
        <taxon>Rickettsiales</taxon>
        <taxon>Candidatus Arcanibacter</taxon>
    </lineage>
</organism>
<dbReference type="Proteomes" id="UP000033358">
    <property type="component" value="Unassembled WGS sequence"/>
</dbReference>
<keyword evidence="3" id="KW-1185">Reference proteome</keyword>
<evidence type="ECO:0000313" key="3">
    <source>
        <dbReference type="Proteomes" id="UP000033358"/>
    </source>
</evidence>
<feature type="compositionally biased region" description="Low complexity" evidence="1">
    <location>
        <begin position="133"/>
        <end position="157"/>
    </location>
</feature>
<feature type="non-terminal residue" evidence="2">
    <location>
        <position position="175"/>
    </location>
</feature>
<protein>
    <submittedName>
        <fullName evidence="2">Uncharacterized protein</fullName>
    </submittedName>
</protein>
<name>A0A0F5MNV9_9RICK</name>
<accession>A0A0F5MNV9</accession>